<name>A0AAV5EXG9_ELECO</name>
<dbReference type="InterPro" id="IPR017972">
    <property type="entry name" value="Cyt_P450_CS"/>
</dbReference>
<dbReference type="GO" id="GO:0016705">
    <property type="term" value="F:oxidoreductase activity, acting on paired donors, with incorporation or reduction of molecular oxygen"/>
    <property type="evidence" value="ECO:0007669"/>
    <property type="project" value="InterPro"/>
</dbReference>
<comment type="pathway">
    <text evidence="3">Secondary metabolite biosynthesis.</text>
</comment>
<dbReference type="AlphaFoldDB" id="A0AAV5EXG9"/>
<evidence type="ECO:0000256" key="9">
    <source>
        <dbReference type="ARBA" id="ARBA00023002"/>
    </source>
</evidence>
<reference evidence="16" key="1">
    <citation type="journal article" date="2018" name="DNA Res.">
        <title>Multiple hybrid de novo genome assembly of finger millet, an orphan allotetraploid crop.</title>
        <authorList>
            <person name="Hatakeyama M."/>
            <person name="Aluri S."/>
            <person name="Balachadran M.T."/>
            <person name="Sivarajan S.R."/>
            <person name="Patrignani A."/>
            <person name="Gruter S."/>
            <person name="Poveda L."/>
            <person name="Shimizu-Inatsugi R."/>
            <person name="Baeten J."/>
            <person name="Francoijs K.J."/>
            <person name="Nataraja K.N."/>
            <person name="Reddy Y.A.N."/>
            <person name="Phadnis S."/>
            <person name="Ravikumar R.L."/>
            <person name="Schlapbach R."/>
            <person name="Sreeman S.M."/>
            <person name="Shimizu K.K."/>
        </authorList>
    </citation>
    <scope>NUCLEOTIDE SEQUENCE</scope>
</reference>
<dbReference type="GO" id="GO:0004497">
    <property type="term" value="F:monooxygenase activity"/>
    <property type="evidence" value="ECO:0007669"/>
    <property type="project" value="UniProtKB-KW"/>
</dbReference>
<comment type="caution">
    <text evidence="16">The sequence shown here is derived from an EMBL/GenBank/DDBJ whole genome shotgun (WGS) entry which is preliminary data.</text>
</comment>
<comment type="cofactor">
    <cofactor evidence="1 13">
        <name>heme</name>
        <dbReference type="ChEBI" id="CHEBI:30413"/>
    </cofactor>
</comment>
<dbReference type="InterPro" id="IPR036396">
    <property type="entry name" value="Cyt_P450_sf"/>
</dbReference>
<dbReference type="PANTHER" id="PTHR47955">
    <property type="entry name" value="CYTOCHROME P450 FAMILY 71 PROTEIN"/>
    <property type="match status" value="1"/>
</dbReference>
<evidence type="ECO:0000256" key="2">
    <source>
        <dbReference type="ARBA" id="ARBA00004370"/>
    </source>
</evidence>
<dbReference type="PANTHER" id="PTHR47955:SF14">
    <property type="entry name" value="OS01G0543600 PROTEIN"/>
    <property type="match status" value="1"/>
</dbReference>
<feature type="region of interest" description="Disordered" evidence="15">
    <location>
        <begin position="1"/>
        <end position="97"/>
    </location>
</feature>
<comment type="similarity">
    <text evidence="4 14">Belongs to the cytochrome P450 family.</text>
</comment>
<dbReference type="GO" id="GO:0016020">
    <property type="term" value="C:membrane"/>
    <property type="evidence" value="ECO:0007669"/>
    <property type="project" value="UniProtKB-SubCell"/>
</dbReference>
<keyword evidence="17" id="KW-1185">Reference proteome</keyword>
<keyword evidence="8" id="KW-1133">Transmembrane helix</keyword>
<organism evidence="16 17">
    <name type="scientific">Eleusine coracana subsp. coracana</name>
    <dbReference type="NCBI Taxonomy" id="191504"/>
    <lineage>
        <taxon>Eukaryota</taxon>
        <taxon>Viridiplantae</taxon>
        <taxon>Streptophyta</taxon>
        <taxon>Embryophyta</taxon>
        <taxon>Tracheophyta</taxon>
        <taxon>Spermatophyta</taxon>
        <taxon>Magnoliopsida</taxon>
        <taxon>Liliopsida</taxon>
        <taxon>Poales</taxon>
        <taxon>Poaceae</taxon>
        <taxon>PACMAD clade</taxon>
        <taxon>Chloridoideae</taxon>
        <taxon>Cynodonteae</taxon>
        <taxon>Eleusininae</taxon>
        <taxon>Eleusine</taxon>
    </lineage>
</organism>
<sequence length="522" mass="58367">MVPASLPSDPLTRTPRIGKAVPYCQESDGAAARRRREPSPSSPSFASGAARARPPPTPRRLPPARLPPAPRHEARAGPHDAPPRRHARARASSPRAAEAVLRTHDHVFASRAHSLAAEIILYGPSDIGFAPHGEYWRQARKLVTTHLLSSMKVQAFSLAREEEVGMVMARIREAAAVGAEVDVGDLLRSFTNDLACRAVMDKSFRSEGRNRLFRELVAETSPLLAGFNVEELFPFLARFGVLSKMVRAKSERVKRRWDELLDRLIQDHEHKYDEQHDDTSASGDTRDDDFIHVLLSVRDEYGLTRDQMKALLLDVFFGGIESLAAVLDFTMAELMRWPRIMKKLQAEVRTRVPEGQEFVTEADLTDNTPYLIAVIKESLRLHAVTPLLAPHMSMASCSIDGYTIPAGTQAVINTRAIGRDGRFWEDAEEFVPERFVDGGSAAHLNVSGNDFQFLPFGSGRRMCAGINFGMATVQLMLANLVHCFDWEMPEGEDRRHLDMSEMFGLVVRRKEKLLLVPKLPRL</sequence>
<evidence type="ECO:0000256" key="7">
    <source>
        <dbReference type="ARBA" id="ARBA00022723"/>
    </source>
</evidence>
<keyword evidence="6" id="KW-0812">Transmembrane</keyword>
<dbReference type="GO" id="GO:0020037">
    <property type="term" value="F:heme binding"/>
    <property type="evidence" value="ECO:0007669"/>
    <property type="project" value="InterPro"/>
</dbReference>
<evidence type="ECO:0000256" key="15">
    <source>
        <dbReference type="SAM" id="MobiDB-lite"/>
    </source>
</evidence>
<comment type="subcellular location">
    <subcellularLocation>
        <location evidence="2">Membrane</location>
    </subcellularLocation>
</comment>
<evidence type="ECO:0000256" key="3">
    <source>
        <dbReference type="ARBA" id="ARBA00005179"/>
    </source>
</evidence>
<keyword evidence="5 13" id="KW-0349">Heme</keyword>
<dbReference type="Pfam" id="PF00067">
    <property type="entry name" value="p450"/>
    <property type="match status" value="1"/>
</dbReference>
<keyword evidence="9 14" id="KW-0560">Oxidoreductase</keyword>
<evidence type="ECO:0000313" key="16">
    <source>
        <dbReference type="EMBL" id="GJN27143.1"/>
    </source>
</evidence>
<evidence type="ECO:0000256" key="11">
    <source>
        <dbReference type="ARBA" id="ARBA00023033"/>
    </source>
</evidence>
<gene>
    <name evidence="16" type="primary">gb15136</name>
    <name evidence="16" type="ORF">PR202_gb15136</name>
</gene>
<accession>A0AAV5EXG9</accession>
<evidence type="ECO:0000256" key="10">
    <source>
        <dbReference type="ARBA" id="ARBA00023004"/>
    </source>
</evidence>
<keyword evidence="7 13" id="KW-0479">Metal-binding</keyword>
<feature type="binding site" description="axial binding residue" evidence="13">
    <location>
        <position position="463"/>
    </location>
    <ligand>
        <name>heme</name>
        <dbReference type="ChEBI" id="CHEBI:30413"/>
    </ligand>
    <ligandPart>
        <name>Fe</name>
        <dbReference type="ChEBI" id="CHEBI:18248"/>
    </ligandPart>
</feature>
<feature type="compositionally biased region" description="Low complexity" evidence="15">
    <location>
        <begin position="42"/>
        <end position="52"/>
    </location>
</feature>
<evidence type="ECO:0000256" key="6">
    <source>
        <dbReference type="ARBA" id="ARBA00022692"/>
    </source>
</evidence>
<evidence type="ECO:0000256" key="14">
    <source>
        <dbReference type="RuleBase" id="RU000461"/>
    </source>
</evidence>
<evidence type="ECO:0000256" key="4">
    <source>
        <dbReference type="ARBA" id="ARBA00010617"/>
    </source>
</evidence>
<keyword evidence="10 13" id="KW-0408">Iron</keyword>
<dbReference type="InterPro" id="IPR002401">
    <property type="entry name" value="Cyt_P450_E_grp-I"/>
</dbReference>
<keyword evidence="12" id="KW-0472">Membrane</keyword>
<dbReference type="Gene3D" id="1.10.630.10">
    <property type="entry name" value="Cytochrome P450"/>
    <property type="match status" value="1"/>
</dbReference>
<evidence type="ECO:0000256" key="1">
    <source>
        <dbReference type="ARBA" id="ARBA00001971"/>
    </source>
</evidence>
<dbReference type="FunFam" id="1.10.630.10:FF:000055">
    <property type="entry name" value="Cytochrome P450 71A26"/>
    <property type="match status" value="1"/>
</dbReference>
<keyword evidence="11 14" id="KW-0503">Monooxygenase</keyword>
<dbReference type="EMBL" id="BQKI01000079">
    <property type="protein sequence ID" value="GJN27143.1"/>
    <property type="molecule type" value="Genomic_DNA"/>
</dbReference>
<dbReference type="PRINTS" id="PR00463">
    <property type="entry name" value="EP450I"/>
</dbReference>
<evidence type="ECO:0000256" key="13">
    <source>
        <dbReference type="PIRSR" id="PIRSR602401-1"/>
    </source>
</evidence>
<dbReference type="PRINTS" id="PR00385">
    <property type="entry name" value="P450"/>
</dbReference>
<dbReference type="PROSITE" id="PS00086">
    <property type="entry name" value="CYTOCHROME_P450"/>
    <property type="match status" value="1"/>
</dbReference>
<proteinExistence type="inferred from homology"/>
<evidence type="ECO:0000256" key="8">
    <source>
        <dbReference type="ARBA" id="ARBA00022989"/>
    </source>
</evidence>
<dbReference type="CDD" id="cd11072">
    <property type="entry name" value="CYP71-like"/>
    <property type="match status" value="1"/>
</dbReference>
<feature type="compositionally biased region" description="Pro residues" evidence="15">
    <location>
        <begin position="53"/>
        <end position="69"/>
    </location>
</feature>
<evidence type="ECO:0000313" key="17">
    <source>
        <dbReference type="Proteomes" id="UP001054889"/>
    </source>
</evidence>
<evidence type="ECO:0000256" key="12">
    <source>
        <dbReference type="ARBA" id="ARBA00023136"/>
    </source>
</evidence>
<evidence type="ECO:0000256" key="5">
    <source>
        <dbReference type="ARBA" id="ARBA00022617"/>
    </source>
</evidence>
<dbReference type="Proteomes" id="UP001054889">
    <property type="component" value="Unassembled WGS sequence"/>
</dbReference>
<dbReference type="SUPFAM" id="SSF48264">
    <property type="entry name" value="Cytochrome P450"/>
    <property type="match status" value="1"/>
</dbReference>
<dbReference type="InterPro" id="IPR001128">
    <property type="entry name" value="Cyt_P450"/>
</dbReference>
<reference evidence="16" key="2">
    <citation type="submission" date="2021-12" db="EMBL/GenBank/DDBJ databases">
        <title>Resequencing data analysis of finger millet.</title>
        <authorList>
            <person name="Hatakeyama M."/>
            <person name="Aluri S."/>
            <person name="Balachadran M.T."/>
            <person name="Sivarajan S.R."/>
            <person name="Poveda L."/>
            <person name="Shimizu-Inatsugi R."/>
            <person name="Schlapbach R."/>
            <person name="Sreeman S.M."/>
            <person name="Shimizu K.K."/>
        </authorList>
    </citation>
    <scope>NUCLEOTIDE SEQUENCE</scope>
</reference>
<dbReference type="GO" id="GO:0005506">
    <property type="term" value="F:iron ion binding"/>
    <property type="evidence" value="ECO:0007669"/>
    <property type="project" value="InterPro"/>
</dbReference>
<feature type="compositionally biased region" description="Basic and acidic residues" evidence="15">
    <location>
        <begin position="70"/>
        <end position="83"/>
    </location>
</feature>
<protein>
    <submittedName>
        <fullName evidence="16">Uncharacterized protein</fullName>
    </submittedName>
</protein>